<feature type="compositionally biased region" description="Polar residues" evidence="1">
    <location>
        <begin position="53"/>
        <end position="64"/>
    </location>
</feature>
<evidence type="ECO:0000313" key="3">
    <source>
        <dbReference type="EMBL" id="TWJ14074.1"/>
    </source>
</evidence>
<dbReference type="Proteomes" id="UP000319449">
    <property type="component" value="Unassembled WGS sequence"/>
</dbReference>
<proteinExistence type="predicted"/>
<keyword evidence="4" id="KW-1185">Reference proteome</keyword>
<gene>
    <name evidence="3" type="ORF">JN12_03573</name>
</gene>
<dbReference type="RefSeq" id="WP_145025295.1">
    <property type="nucleotide sequence ID" value="NZ_VLLN01000031.1"/>
</dbReference>
<dbReference type="EMBL" id="VLLN01000031">
    <property type="protein sequence ID" value="TWJ14074.1"/>
    <property type="molecule type" value="Genomic_DNA"/>
</dbReference>
<dbReference type="AlphaFoldDB" id="A0A562V837"/>
<protein>
    <submittedName>
        <fullName evidence="3">Uncharacterized protein</fullName>
    </submittedName>
</protein>
<feature type="signal peptide" evidence="2">
    <location>
        <begin position="1"/>
        <end position="22"/>
    </location>
</feature>
<evidence type="ECO:0000256" key="1">
    <source>
        <dbReference type="SAM" id="MobiDB-lite"/>
    </source>
</evidence>
<sequence>MKRGTIIPTLAAIATLTLTAQAFALGGGGRMGGSMTGSHQMSSTHQQGGGQGNVMQHGSTSGTAMQKGPINGTGQQSVMQGRAGNAAGAQHTPGSGMTVTQ</sequence>
<accession>A0A562V837</accession>
<feature type="region of interest" description="Disordered" evidence="1">
    <location>
        <begin position="31"/>
        <end position="101"/>
    </location>
</feature>
<reference evidence="3 4" key="1">
    <citation type="submission" date="2019-07" db="EMBL/GenBank/DDBJ databases">
        <title>Genomic Encyclopedia of Archaeal and Bacterial Type Strains, Phase II (KMG-II): from individual species to whole genera.</title>
        <authorList>
            <person name="Goeker M."/>
        </authorList>
    </citation>
    <scope>NUCLEOTIDE SEQUENCE [LARGE SCALE GENOMIC DNA]</scope>
    <source>
        <strain evidence="3 4">ATCC BAA-1139</strain>
    </source>
</reference>
<name>A0A562V837_9BACT</name>
<feature type="chain" id="PRO_5022235904" evidence="2">
    <location>
        <begin position="23"/>
        <end position="101"/>
    </location>
</feature>
<feature type="compositionally biased region" description="Polar residues" evidence="1">
    <location>
        <begin position="92"/>
        <end position="101"/>
    </location>
</feature>
<keyword evidence="2" id="KW-0732">Signal</keyword>
<evidence type="ECO:0000313" key="4">
    <source>
        <dbReference type="Proteomes" id="UP000319449"/>
    </source>
</evidence>
<organism evidence="3 4">
    <name type="scientific">Geobacter argillaceus</name>
    <dbReference type="NCBI Taxonomy" id="345631"/>
    <lineage>
        <taxon>Bacteria</taxon>
        <taxon>Pseudomonadati</taxon>
        <taxon>Thermodesulfobacteriota</taxon>
        <taxon>Desulfuromonadia</taxon>
        <taxon>Geobacterales</taxon>
        <taxon>Geobacteraceae</taxon>
        <taxon>Geobacter</taxon>
    </lineage>
</organism>
<comment type="caution">
    <text evidence="3">The sequence shown here is derived from an EMBL/GenBank/DDBJ whole genome shotgun (WGS) entry which is preliminary data.</text>
</comment>
<evidence type="ECO:0000256" key="2">
    <source>
        <dbReference type="SAM" id="SignalP"/>
    </source>
</evidence>